<gene>
    <name evidence="1" type="ORF">RMAR1173_LOCUS18291</name>
</gene>
<evidence type="ECO:0000313" key="1">
    <source>
        <dbReference type="EMBL" id="CAD9707300.1"/>
    </source>
</evidence>
<organism evidence="1">
    <name type="scientific">Rhizochromulina marina</name>
    <dbReference type="NCBI Taxonomy" id="1034831"/>
    <lineage>
        <taxon>Eukaryota</taxon>
        <taxon>Sar</taxon>
        <taxon>Stramenopiles</taxon>
        <taxon>Ochrophyta</taxon>
        <taxon>Dictyochophyceae</taxon>
        <taxon>Rhizochromulinales</taxon>
        <taxon>Rhizochromulina</taxon>
    </lineage>
</organism>
<accession>A0A7S2SS26</accession>
<dbReference type="EMBL" id="HBHJ01027621">
    <property type="protein sequence ID" value="CAD9707300.1"/>
    <property type="molecule type" value="Transcribed_RNA"/>
</dbReference>
<reference evidence="1" key="1">
    <citation type="submission" date="2021-01" db="EMBL/GenBank/DDBJ databases">
        <authorList>
            <person name="Corre E."/>
            <person name="Pelletier E."/>
            <person name="Niang G."/>
            <person name="Scheremetjew M."/>
            <person name="Finn R."/>
            <person name="Kale V."/>
            <person name="Holt S."/>
            <person name="Cochrane G."/>
            <person name="Meng A."/>
            <person name="Brown T."/>
            <person name="Cohen L."/>
        </authorList>
    </citation>
    <scope>NUCLEOTIDE SEQUENCE</scope>
    <source>
        <strain evidence="1">CCMP1243</strain>
    </source>
</reference>
<dbReference type="AlphaFoldDB" id="A0A7S2SS26"/>
<name>A0A7S2SS26_9STRA</name>
<proteinExistence type="predicted"/>
<sequence length="245" mass="26493">MGPAAAAVGSPTSVLQELSDHAAVGKAPCAVEAWREPARAAARPQLGRRTISRPRRNVTFGMVETRLYQCSLGDHPWVSTGVPVALTDDYVLQGTVRLPPAQGDDGAGSRKAQRCRIIPPPERLQICLDSGVSPAELEAFLATFERKHEQRELFPMQLDQRGIMDLLAAHSKVESWRHTDHSGRRCEEVRNRAKAPQPQTLQRTVPVQAAGFELGCSNPGPGAGPTEGGIACSPVSLPELWLWGS</sequence>
<protein>
    <submittedName>
        <fullName evidence="1">Uncharacterized protein</fullName>
    </submittedName>
</protein>